<name>A0A7S3Q396_9STRA</name>
<keyword evidence="2 4" id="KW-0863">Zinc-finger</keyword>
<organism evidence="6">
    <name type="scientific">Chaetoceros debilis</name>
    <dbReference type="NCBI Taxonomy" id="122233"/>
    <lineage>
        <taxon>Eukaryota</taxon>
        <taxon>Sar</taxon>
        <taxon>Stramenopiles</taxon>
        <taxon>Ochrophyta</taxon>
        <taxon>Bacillariophyta</taxon>
        <taxon>Coscinodiscophyceae</taxon>
        <taxon>Chaetocerotophycidae</taxon>
        <taxon>Chaetocerotales</taxon>
        <taxon>Chaetocerotaceae</taxon>
        <taxon>Chaetoceros</taxon>
    </lineage>
</organism>
<evidence type="ECO:0000256" key="1">
    <source>
        <dbReference type="ARBA" id="ARBA00022723"/>
    </source>
</evidence>
<evidence type="ECO:0000256" key="4">
    <source>
        <dbReference type="PROSITE-ProRule" id="PRU00134"/>
    </source>
</evidence>
<evidence type="ECO:0000259" key="5">
    <source>
        <dbReference type="PROSITE" id="PS50865"/>
    </source>
</evidence>
<proteinExistence type="predicted"/>
<dbReference type="Gene3D" id="6.10.140.2220">
    <property type="match status" value="1"/>
</dbReference>
<dbReference type="Pfam" id="PF01753">
    <property type="entry name" value="zf-MYND"/>
    <property type="match status" value="1"/>
</dbReference>
<dbReference type="AlphaFoldDB" id="A0A7S3Q396"/>
<protein>
    <recommendedName>
        <fullName evidence="5">MYND-type domain-containing protein</fullName>
    </recommendedName>
</protein>
<evidence type="ECO:0000256" key="3">
    <source>
        <dbReference type="ARBA" id="ARBA00022833"/>
    </source>
</evidence>
<dbReference type="InterPro" id="IPR002893">
    <property type="entry name" value="Znf_MYND"/>
</dbReference>
<dbReference type="PROSITE" id="PS50865">
    <property type="entry name" value="ZF_MYND_2"/>
    <property type="match status" value="1"/>
</dbReference>
<keyword evidence="3" id="KW-0862">Zinc</keyword>
<dbReference type="EMBL" id="HBIO01012071">
    <property type="protein sequence ID" value="CAE0464544.1"/>
    <property type="molecule type" value="Transcribed_RNA"/>
</dbReference>
<reference evidence="6" key="1">
    <citation type="submission" date="2021-01" db="EMBL/GenBank/DDBJ databases">
        <authorList>
            <person name="Corre E."/>
            <person name="Pelletier E."/>
            <person name="Niang G."/>
            <person name="Scheremetjew M."/>
            <person name="Finn R."/>
            <person name="Kale V."/>
            <person name="Holt S."/>
            <person name="Cochrane G."/>
            <person name="Meng A."/>
            <person name="Brown T."/>
            <person name="Cohen L."/>
        </authorList>
    </citation>
    <scope>NUCLEOTIDE SEQUENCE</scope>
    <source>
        <strain evidence="6">MM31A-1</strain>
    </source>
</reference>
<feature type="domain" description="MYND-type" evidence="5">
    <location>
        <begin position="374"/>
        <end position="412"/>
    </location>
</feature>
<keyword evidence="1" id="KW-0479">Metal-binding</keyword>
<evidence type="ECO:0000256" key="2">
    <source>
        <dbReference type="ARBA" id="ARBA00022771"/>
    </source>
</evidence>
<dbReference type="SUPFAM" id="SSF144232">
    <property type="entry name" value="HIT/MYND zinc finger-like"/>
    <property type="match status" value="1"/>
</dbReference>
<sequence>MLPGSRIRLMKPPSGRKDLQSTEGCVMSLIPRACDPLCYKVAFPKEGSVSGSSVSDNFDELELPSTSIQLLDYDDDNDDGVDTPASTPTEDMLRVNGLCYCKDHRLESCGKCGYDFRCQNIINELNGDVDTGMRLDEELRFMGAPVRRAPAKNLEPSPFESYNAVINDAVHGINLGFNVIALDDFPRDKLLLNAFESQFLVNMFPRQDEEPSKRPLYQVRKLFTTFGSFLDTAIQGKQALPRIYLQDEAQSEVLNMDIIAIKLSVGEFAPGLKVRLPIIVVAWSRVRSGDFKGMQASLRALHPGTPMGEIRAAPHEIELFAKIIEANSALVASEDLSFLRENVLKDTPTLNIGVIAPISSKKNDEYYELLGNYCDLCATSQCVLKNCSRCKVVMYCSKSCQKSGWKKHKTVCVRANN</sequence>
<evidence type="ECO:0000313" key="6">
    <source>
        <dbReference type="EMBL" id="CAE0464544.1"/>
    </source>
</evidence>
<dbReference type="GO" id="GO:0008270">
    <property type="term" value="F:zinc ion binding"/>
    <property type="evidence" value="ECO:0007669"/>
    <property type="project" value="UniProtKB-KW"/>
</dbReference>
<accession>A0A7S3Q396</accession>
<gene>
    <name evidence="6" type="ORF">CDEB00056_LOCUS9385</name>
</gene>
<dbReference type="PROSITE" id="PS01360">
    <property type="entry name" value="ZF_MYND_1"/>
    <property type="match status" value="1"/>
</dbReference>